<accession>A0A1B6H7X0</accession>
<protein>
    <recommendedName>
        <fullName evidence="6">PiggyBac transposable element-derived protein domain-containing protein</fullName>
    </recommendedName>
</protein>
<evidence type="ECO:0008006" key="6">
    <source>
        <dbReference type="Google" id="ProtNLM"/>
    </source>
</evidence>
<gene>
    <name evidence="5" type="ORF">g.41891</name>
    <name evidence="4" type="ORF">g.41892</name>
</gene>
<proteinExistence type="predicted"/>
<reference evidence="4" key="1">
    <citation type="submission" date="2015-11" db="EMBL/GenBank/DDBJ databases">
        <title>De novo transcriptome assembly of four potential Pierce s Disease insect vectors from Arizona vineyards.</title>
        <authorList>
            <person name="Tassone E.E."/>
        </authorList>
    </citation>
    <scope>NUCLEOTIDE SEQUENCE</scope>
</reference>
<dbReference type="InterPro" id="IPR032718">
    <property type="entry name" value="PGBD4_Znf_C"/>
</dbReference>
<dbReference type="Pfam" id="PF13842">
    <property type="entry name" value="zf-Tnp_2"/>
    <property type="match status" value="1"/>
</dbReference>
<dbReference type="PANTHER" id="PTHR46599">
    <property type="entry name" value="PIGGYBAC TRANSPOSABLE ELEMENT-DERIVED PROTEIN 4"/>
    <property type="match status" value="1"/>
</dbReference>
<evidence type="ECO:0000313" key="4">
    <source>
        <dbReference type="EMBL" id="JAS70703.1"/>
    </source>
</evidence>
<feature type="domain" description="PiggyBac transposable element-derived protein" evidence="3">
    <location>
        <begin position="78"/>
        <end position="434"/>
    </location>
</feature>
<dbReference type="InterPro" id="IPR029526">
    <property type="entry name" value="PGBD"/>
</dbReference>
<dbReference type="EMBL" id="GECU01037003">
    <property type="protein sequence ID" value="JAS70703.1"/>
    <property type="molecule type" value="Transcribed_RNA"/>
</dbReference>
<sequence>MAAGLSDSQIEREVIDNDLDNESDSSVQESDTDSESDLDDDGTFPLNPAWSAQLQPPTVIPFTKQNELLVPTPRENKPVDWFLLLVDDQLLESIVADTNRYAFDLFFGPSTEPRSRIHRWKDLTLDELKKFIGLLLHTGTFKLNRLNDYWKTHRMFNLNCFRDHMSRDRFLIILRCIHFSHHQNVAQGVQEDRLSKVRMLVDHFNKKMDDVYYPGKELSLDEAMVLWRGRLIFRQYIKGKRHKYGIKLYTLCEPGGLILRFLVYSGSLSDLGGKGHATKVVLHLMRGKLNHGHSLYMDNFYNSFPLAYQLLRKKTYCTGTLRADRKYLPDEVKSAKVKKGETIARSAEQVTVAKWKDKRVVTYITTEFENNMVESRNRHGVARVKPLPIVKYNTFMKGVDRADQMLAYYPCERKTLRWYKKIFVHIMQMALVNALKLYNLSNPQETMNLYDFRLAVIESLVPEKELQAPERPRRSNEKALHVVSLIEGKDNRNRQKRKRCRVCHSEGREKRTAYFCAQCPGEPSLCPVACFEKHHA</sequence>
<feature type="compositionally biased region" description="Acidic residues" evidence="1">
    <location>
        <begin position="30"/>
        <end position="42"/>
    </location>
</feature>
<evidence type="ECO:0000256" key="1">
    <source>
        <dbReference type="SAM" id="MobiDB-lite"/>
    </source>
</evidence>
<feature type="domain" description="PiggyBac transposable element-derived protein 4 C-terminal zinc-finger" evidence="2">
    <location>
        <begin position="493"/>
        <end position="535"/>
    </location>
</feature>
<dbReference type="PANTHER" id="PTHR46599:SF3">
    <property type="entry name" value="PIGGYBAC TRANSPOSABLE ELEMENT-DERIVED PROTEIN 4"/>
    <property type="match status" value="1"/>
</dbReference>
<name>A0A1B6H7X0_9HEMI</name>
<feature type="region of interest" description="Disordered" evidence="1">
    <location>
        <begin position="1"/>
        <end position="51"/>
    </location>
</feature>
<evidence type="ECO:0000313" key="5">
    <source>
        <dbReference type="EMBL" id="JAS93950.1"/>
    </source>
</evidence>
<organism evidence="4">
    <name type="scientific">Homalodisca liturata</name>
    <dbReference type="NCBI Taxonomy" id="320908"/>
    <lineage>
        <taxon>Eukaryota</taxon>
        <taxon>Metazoa</taxon>
        <taxon>Ecdysozoa</taxon>
        <taxon>Arthropoda</taxon>
        <taxon>Hexapoda</taxon>
        <taxon>Insecta</taxon>
        <taxon>Pterygota</taxon>
        <taxon>Neoptera</taxon>
        <taxon>Paraneoptera</taxon>
        <taxon>Hemiptera</taxon>
        <taxon>Auchenorrhyncha</taxon>
        <taxon>Membracoidea</taxon>
        <taxon>Cicadellidae</taxon>
        <taxon>Cicadellinae</taxon>
        <taxon>Proconiini</taxon>
        <taxon>Homalodisca</taxon>
    </lineage>
</organism>
<evidence type="ECO:0000259" key="3">
    <source>
        <dbReference type="Pfam" id="PF13843"/>
    </source>
</evidence>
<dbReference type="Pfam" id="PF13843">
    <property type="entry name" value="DDE_Tnp_1_7"/>
    <property type="match status" value="1"/>
</dbReference>
<dbReference type="EMBL" id="GECU01013756">
    <property type="protein sequence ID" value="JAS93950.1"/>
    <property type="molecule type" value="Transcribed_RNA"/>
</dbReference>
<dbReference type="AlphaFoldDB" id="A0A1B6H7X0"/>
<evidence type="ECO:0000259" key="2">
    <source>
        <dbReference type="Pfam" id="PF13842"/>
    </source>
</evidence>